<dbReference type="InterPro" id="IPR036376">
    <property type="entry name" value="RuBisCO_lsu_C_sf"/>
</dbReference>
<dbReference type="GO" id="GO:0000287">
    <property type="term" value="F:magnesium ion binding"/>
    <property type="evidence" value="ECO:0007669"/>
    <property type="project" value="InterPro"/>
</dbReference>
<comment type="similarity">
    <text evidence="1">Belongs to the RuBisCO large chain family.</text>
</comment>
<dbReference type="SFLD" id="SFLDS00014">
    <property type="entry name" value="RuBisCO"/>
    <property type="match status" value="1"/>
</dbReference>
<dbReference type="Pfam" id="PF00016">
    <property type="entry name" value="RuBisCO_large"/>
    <property type="match status" value="1"/>
</dbReference>
<evidence type="ECO:0000313" key="4">
    <source>
        <dbReference type="EMBL" id="QGZ37307.1"/>
    </source>
</evidence>
<dbReference type="Gene3D" id="3.20.20.110">
    <property type="entry name" value="Ribulose bisphosphate carboxylase, large subunit, C-terminal domain"/>
    <property type="match status" value="1"/>
</dbReference>
<dbReference type="EMBL" id="CP046908">
    <property type="protein sequence ID" value="QGZ37307.1"/>
    <property type="molecule type" value="Genomic_DNA"/>
</dbReference>
<evidence type="ECO:0000313" key="5">
    <source>
        <dbReference type="Proteomes" id="UP000435648"/>
    </source>
</evidence>
<feature type="domain" description="Ribulose bisphosphate carboxylase large subunit C-terminal" evidence="2">
    <location>
        <begin position="149"/>
        <end position="431"/>
    </location>
</feature>
<dbReference type="AlphaFoldDB" id="A0A857CEN4"/>
<sequence length="436" mass="45927">MRRAMQAIPLKADSVEATYLIETPLAPEKVAAIMAGEQSCGTFVRVAGESDELRARAGAEVLSVEDLAPASAPSLASAWLERQGTPGPWRRARVRIAYPLANIGTNLPTLAATVAGNLYDLGEVTGLRLVDVALPQACRTRFDLPLHGVGGTRAVLGVAGRPLFGTIIKPNVGLSADEIAALVADLCEAGVEFIKDDEICADPDHAPLEARVRAVMAQVRAYRERSGRTVMVAFNITDELDAMRRHADLVEREGGSCVMASLNWCGLSAMQSLRRSTPLVVHGHRNGFGAFARHPLLGIGFDAYQALYRLAGVDHMHVHGIGGKFSDAPQEVEEAARRCLQPLAVDAPDASDAVMPAFSSGQWAGTLPVTAQAAGSSDFLFMAGGGILAHPSGPAAGVASLRQAWEAVAANEDLEQAARSRPELAGALSFFGKKAG</sequence>
<dbReference type="Pfam" id="PF02788">
    <property type="entry name" value="RuBisCO_large_N"/>
    <property type="match status" value="1"/>
</dbReference>
<evidence type="ECO:0000256" key="1">
    <source>
        <dbReference type="RuleBase" id="RU003834"/>
    </source>
</evidence>
<dbReference type="InterPro" id="IPR036422">
    <property type="entry name" value="RuBisCO_lsu_N_sf"/>
</dbReference>
<dbReference type="Gene3D" id="3.30.70.150">
    <property type="entry name" value="RuBisCO large subunit, N-terminal domain"/>
    <property type="match status" value="1"/>
</dbReference>
<proteinExistence type="inferred from homology"/>
<accession>A0A857CEN4</accession>
<evidence type="ECO:0000259" key="3">
    <source>
        <dbReference type="Pfam" id="PF02788"/>
    </source>
</evidence>
<dbReference type="InterPro" id="IPR000685">
    <property type="entry name" value="RuBisCO_lsu_C"/>
</dbReference>
<dbReference type="PANTHER" id="PTHR42704:SF17">
    <property type="entry name" value="RIBULOSE BISPHOSPHATE CARBOXYLASE LARGE CHAIN"/>
    <property type="match status" value="1"/>
</dbReference>
<dbReference type="SUPFAM" id="SSF51649">
    <property type="entry name" value="RuBisCo, C-terminal domain"/>
    <property type="match status" value="1"/>
</dbReference>
<protein>
    <submittedName>
        <fullName evidence="4">Ribulose 1,5-bisphosphate carboxylase</fullName>
    </submittedName>
</protein>
<evidence type="ECO:0000259" key="2">
    <source>
        <dbReference type="Pfam" id="PF00016"/>
    </source>
</evidence>
<gene>
    <name evidence="4" type="ORF">GH266_08595</name>
</gene>
<dbReference type="SFLD" id="SFLDG00301">
    <property type="entry name" value="RuBisCO-like_proteins"/>
    <property type="match status" value="1"/>
</dbReference>
<name>A0A857CEN4_9HYPH</name>
<dbReference type="GO" id="GO:0015977">
    <property type="term" value="P:carbon fixation"/>
    <property type="evidence" value="ECO:0007669"/>
    <property type="project" value="InterPro"/>
</dbReference>
<reference evidence="4 5" key="1">
    <citation type="submission" date="2019-12" db="EMBL/GenBank/DDBJ databases">
        <title>The genome of Stappia indica PHM037.</title>
        <authorList>
            <person name="Kacar D."/>
            <person name="Galan B."/>
            <person name="Canedo L."/>
            <person name="Rodriguez P."/>
            <person name="de la Calle F."/>
            <person name="Garcia J.L."/>
        </authorList>
    </citation>
    <scope>NUCLEOTIDE SEQUENCE [LARGE SCALE GENOMIC DNA]</scope>
    <source>
        <strain evidence="4 5">PHM037</strain>
    </source>
</reference>
<feature type="domain" description="Ribulose bisphosphate carboxylase large subunit ferrodoxin-like N-terminal" evidence="3">
    <location>
        <begin position="25"/>
        <end position="137"/>
    </location>
</feature>
<dbReference type="InterPro" id="IPR033966">
    <property type="entry name" value="RuBisCO"/>
</dbReference>
<organism evidence="4 5">
    <name type="scientific">Stappia indica</name>
    <dbReference type="NCBI Taxonomy" id="538381"/>
    <lineage>
        <taxon>Bacteria</taxon>
        <taxon>Pseudomonadati</taxon>
        <taxon>Pseudomonadota</taxon>
        <taxon>Alphaproteobacteria</taxon>
        <taxon>Hyphomicrobiales</taxon>
        <taxon>Stappiaceae</taxon>
        <taxon>Stappia</taxon>
    </lineage>
</organism>
<dbReference type="CDD" id="cd08207">
    <property type="entry name" value="RLP_NonPhot"/>
    <property type="match status" value="1"/>
</dbReference>
<dbReference type="KEGG" id="siw:GH266_08595"/>
<dbReference type="GO" id="GO:0016984">
    <property type="term" value="F:ribulose-bisphosphate carboxylase activity"/>
    <property type="evidence" value="ECO:0007669"/>
    <property type="project" value="InterPro"/>
</dbReference>
<dbReference type="PANTHER" id="PTHR42704">
    <property type="entry name" value="RIBULOSE BISPHOSPHATE CARBOXYLASE"/>
    <property type="match status" value="1"/>
</dbReference>
<dbReference type="OrthoDB" id="9764279at2"/>
<dbReference type="Proteomes" id="UP000435648">
    <property type="component" value="Chromosome"/>
</dbReference>
<dbReference type="InterPro" id="IPR017443">
    <property type="entry name" value="RuBisCO_lsu_fd_N"/>
</dbReference>
<dbReference type="SUPFAM" id="SSF54966">
    <property type="entry name" value="RuBisCO, large subunit, small (N-terminal) domain"/>
    <property type="match status" value="1"/>
</dbReference>